<dbReference type="OrthoDB" id="10303523at2759"/>
<gene>
    <name evidence="2" type="ORF">BP5553_02781</name>
</gene>
<feature type="region of interest" description="Disordered" evidence="1">
    <location>
        <begin position="1"/>
        <end position="41"/>
    </location>
</feature>
<dbReference type="Proteomes" id="UP000254866">
    <property type="component" value="Unassembled WGS sequence"/>
</dbReference>
<protein>
    <submittedName>
        <fullName evidence="2">Uncharacterized protein</fullName>
    </submittedName>
</protein>
<accession>A0A370TSD5</accession>
<name>A0A370TSD5_9HELO</name>
<evidence type="ECO:0000256" key="1">
    <source>
        <dbReference type="SAM" id="MobiDB-lite"/>
    </source>
</evidence>
<evidence type="ECO:0000313" key="3">
    <source>
        <dbReference type="Proteomes" id="UP000254866"/>
    </source>
</evidence>
<evidence type="ECO:0000313" key="2">
    <source>
        <dbReference type="EMBL" id="RDL38441.1"/>
    </source>
</evidence>
<keyword evidence="3" id="KW-1185">Reference proteome</keyword>
<dbReference type="RefSeq" id="XP_031871097.1">
    <property type="nucleotide sequence ID" value="XM_032011404.1"/>
</dbReference>
<comment type="caution">
    <text evidence="2">The sequence shown here is derived from an EMBL/GenBank/DDBJ whole genome shotgun (WGS) entry which is preliminary data.</text>
</comment>
<proteinExistence type="predicted"/>
<feature type="region of interest" description="Disordered" evidence="1">
    <location>
        <begin position="99"/>
        <end position="123"/>
    </location>
</feature>
<feature type="compositionally biased region" description="Polar residues" evidence="1">
    <location>
        <begin position="102"/>
        <end position="117"/>
    </location>
</feature>
<organism evidence="2 3">
    <name type="scientific">Venustampulla echinocandica</name>
    <dbReference type="NCBI Taxonomy" id="2656787"/>
    <lineage>
        <taxon>Eukaryota</taxon>
        <taxon>Fungi</taxon>
        <taxon>Dikarya</taxon>
        <taxon>Ascomycota</taxon>
        <taxon>Pezizomycotina</taxon>
        <taxon>Leotiomycetes</taxon>
        <taxon>Helotiales</taxon>
        <taxon>Pleuroascaceae</taxon>
        <taxon>Venustampulla</taxon>
    </lineage>
</organism>
<dbReference type="EMBL" id="NPIC01000002">
    <property type="protein sequence ID" value="RDL38441.1"/>
    <property type="molecule type" value="Genomic_DNA"/>
</dbReference>
<dbReference type="GeneID" id="43595630"/>
<sequence>MPTKPIKPQGVSDCKKPQNTKEAKVVTTGQDHQGPSGPGFIPIHRDWMGFKYDKFPSTGTMGQAQYSTVDAAPNAAMQRWEAEAMRSQPFHGIKAVALPETRSVSHNQSESQRSGSSVGYVAD</sequence>
<dbReference type="AlphaFoldDB" id="A0A370TSD5"/>
<feature type="compositionally biased region" description="Basic and acidic residues" evidence="1">
    <location>
        <begin position="13"/>
        <end position="24"/>
    </location>
</feature>
<reference evidence="2 3" key="1">
    <citation type="journal article" date="2018" name="IMA Fungus">
        <title>IMA Genome-F 9: Draft genome sequence of Annulohypoxylon stygium, Aspergillus mulundensis, Berkeleyomyces basicola (syn. Thielaviopsis basicola), Ceratocystis smalleyi, two Cercospora beticola strains, Coleophoma cylindrospora, Fusarium fracticaudum, Phialophora cf. hyalina, and Morchella septimelata.</title>
        <authorList>
            <person name="Wingfield B.D."/>
            <person name="Bills G.F."/>
            <person name="Dong Y."/>
            <person name="Huang W."/>
            <person name="Nel W.J."/>
            <person name="Swalarsk-Parry B.S."/>
            <person name="Vaghefi N."/>
            <person name="Wilken P.M."/>
            <person name="An Z."/>
            <person name="de Beer Z.W."/>
            <person name="De Vos L."/>
            <person name="Chen L."/>
            <person name="Duong T.A."/>
            <person name="Gao Y."/>
            <person name="Hammerbacher A."/>
            <person name="Kikkert J.R."/>
            <person name="Li Y."/>
            <person name="Li H."/>
            <person name="Li K."/>
            <person name="Li Q."/>
            <person name="Liu X."/>
            <person name="Ma X."/>
            <person name="Naidoo K."/>
            <person name="Pethybridge S.J."/>
            <person name="Sun J."/>
            <person name="Steenkamp E.T."/>
            <person name="van der Nest M.A."/>
            <person name="van Wyk S."/>
            <person name="Wingfield M.J."/>
            <person name="Xiong C."/>
            <person name="Yue Q."/>
            <person name="Zhang X."/>
        </authorList>
    </citation>
    <scope>NUCLEOTIDE SEQUENCE [LARGE SCALE GENOMIC DNA]</scope>
    <source>
        <strain evidence="2 3">BP 5553</strain>
    </source>
</reference>